<dbReference type="Proteomes" id="UP000184301">
    <property type="component" value="Unassembled WGS sequence"/>
</dbReference>
<keyword evidence="1" id="KW-0812">Transmembrane</keyword>
<dbReference type="RefSeq" id="WP_073112098.1">
    <property type="nucleotide sequence ID" value="NZ_FQZY01000054.1"/>
</dbReference>
<feature type="transmembrane region" description="Helical" evidence="1">
    <location>
        <begin position="36"/>
        <end position="54"/>
    </location>
</feature>
<feature type="transmembrane region" description="Helical" evidence="1">
    <location>
        <begin position="66"/>
        <end position="85"/>
    </location>
</feature>
<dbReference type="Pfam" id="PF06961">
    <property type="entry name" value="DUF1294"/>
    <property type="match status" value="1"/>
</dbReference>
<dbReference type="STRING" id="1121950.SAMN02745243_03109"/>
<gene>
    <name evidence="2" type="ORF">SAMN02745243_03109</name>
</gene>
<dbReference type="PIRSF" id="PIRSF002599">
    <property type="entry name" value="Cold_shock_A"/>
    <property type="match status" value="1"/>
</dbReference>
<dbReference type="AlphaFoldDB" id="A0A1M6T263"/>
<sequence>MEYILVYLLIINVIAFVVYGDDKARARRGAWRISEAKLILLAAIGGSVGAWLGMHVFHHKTKHMKFVIGVPAIFLVQLAGFLLWYR</sequence>
<evidence type="ECO:0000256" key="1">
    <source>
        <dbReference type="SAM" id="Phobius"/>
    </source>
</evidence>
<reference evidence="2 3" key="1">
    <citation type="submission" date="2016-11" db="EMBL/GenBank/DDBJ databases">
        <authorList>
            <person name="Jaros S."/>
            <person name="Januszkiewicz K."/>
            <person name="Wedrychowicz H."/>
        </authorList>
    </citation>
    <scope>NUCLEOTIDE SEQUENCE [LARGE SCALE GENOMIC DNA]</scope>
    <source>
        <strain evidence="2 3">DSM 15480</strain>
    </source>
</reference>
<dbReference type="GO" id="GO:0003676">
    <property type="term" value="F:nucleic acid binding"/>
    <property type="evidence" value="ECO:0007669"/>
    <property type="project" value="InterPro"/>
</dbReference>
<feature type="transmembrane region" description="Helical" evidence="1">
    <location>
        <begin position="6"/>
        <end position="24"/>
    </location>
</feature>
<evidence type="ECO:0000313" key="3">
    <source>
        <dbReference type="Proteomes" id="UP000184301"/>
    </source>
</evidence>
<dbReference type="OrthoDB" id="1698854at2"/>
<keyword evidence="1" id="KW-0472">Membrane</keyword>
<organism evidence="2 3">
    <name type="scientific">Hespellia stercorisuis DSM 15480</name>
    <dbReference type="NCBI Taxonomy" id="1121950"/>
    <lineage>
        <taxon>Bacteria</taxon>
        <taxon>Bacillati</taxon>
        <taxon>Bacillota</taxon>
        <taxon>Clostridia</taxon>
        <taxon>Lachnospirales</taxon>
        <taxon>Lachnospiraceae</taxon>
        <taxon>Hespellia</taxon>
    </lineage>
</organism>
<name>A0A1M6T263_9FIRM</name>
<dbReference type="InterPro" id="IPR012156">
    <property type="entry name" value="Cold_shock_CspA"/>
</dbReference>
<dbReference type="InterPro" id="IPR010718">
    <property type="entry name" value="DUF1294"/>
</dbReference>
<proteinExistence type="predicted"/>
<keyword evidence="1" id="KW-1133">Transmembrane helix</keyword>
<evidence type="ECO:0000313" key="2">
    <source>
        <dbReference type="EMBL" id="SHK51007.1"/>
    </source>
</evidence>
<keyword evidence="3" id="KW-1185">Reference proteome</keyword>
<protein>
    <submittedName>
        <fullName evidence="2">Uncharacterized membrane protein YsdA, DUF1294 family</fullName>
    </submittedName>
</protein>
<accession>A0A1M6T263</accession>
<dbReference type="EMBL" id="FQZY01000054">
    <property type="protein sequence ID" value="SHK51007.1"/>
    <property type="molecule type" value="Genomic_DNA"/>
</dbReference>